<name>A0A9P6Z4M3_9FUNG</name>
<dbReference type="AlphaFoldDB" id="A0A9P6Z4M3"/>
<sequence length="522" mass="61352">MFLVHISTFPIPTTSTLDISEQRLQSAIPPFRLHSLDNTKFITKENPTQERSFWTIDEFIANFQWTLHYYKMPPDKYWKKYLQIAASKGQDEEIINFVSKFTNDKSLEKVDWRTIRTYLVNKYDISHDLQVHRSRFILCQQGIGEPIDKYIARYINFSQKALFMDGSLLVYTFMNSLWEPVRKFIRGALESIRHEEGYFVGGVHFLVNDSLANLQTIFDERKDYFNEEITKIFNQMKKEMEKGDMHNAFNIPNKRLREQELKSHLERDQKSERQQTEIKKQKLDRPKSGCRYCGKEFNDGHLKTCTEFIKIRNNHSHREVGEIHRKAMIRKNEASNSKTSSSKQETDVTCVKKVLQRQESETAWSKKQKLDTWPLSSRTKSKIAPTYKSPQTYSIKNAPRDKLPQRDEVKPVLSSLQRLQQETEKSADLNNLAQAPKSGQMKIDNTCISKDNPIVTKKEVDNMERIEREEFNMKRVEVKTSSASESVSEGTSAEDAMMFVFRDVLRQVQEKHQTKNENQERK</sequence>
<organism evidence="2 3">
    <name type="scientific">Rhizopus delemar</name>
    <dbReference type="NCBI Taxonomy" id="936053"/>
    <lineage>
        <taxon>Eukaryota</taxon>
        <taxon>Fungi</taxon>
        <taxon>Fungi incertae sedis</taxon>
        <taxon>Mucoromycota</taxon>
        <taxon>Mucoromycotina</taxon>
        <taxon>Mucoromycetes</taxon>
        <taxon>Mucorales</taxon>
        <taxon>Mucorineae</taxon>
        <taxon>Rhizopodaceae</taxon>
        <taxon>Rhizopus</taxon>
    </lineage>
</organism>
<keyword evidence="3" id="KW-1185">Reference proteome</keyword>
<dbReference type="EMBL" id="JAANIU010000825">
    <property type="protein sequence ID" value="KAG1569950.1"/>
    <property type="molecule type" value="Genomic_DNA"/>
</dbReference>
<proteinExistence type="predicted"/>
<reference evidence="2 3" key="1">
    <citation type="journal article" date="2020" name="Microb. Genom.">
        <title>Genetic diversity of clinical and environmental Mucorales isolates obtained from an investigation of mucormycosis cases among solid organ transplant recipients.</title>
        <authorList>
            <person name="Nguyen M.H."/>
            <person name="Kaul D."/>
            <person name="Muto C."/>
            <person name="Cheng S.J."/>
            <person name="Richter R.A."/>
            <person name="Bruno V.M."/>
            <person name="Liu G."/>
            <person name="Beyhan S."/>
            <person name="Sundermann A.J."/>
            <person name="Mounaud S."/>
            <person name="Pasculle A.W."/>
            <person name="Nierman W.C."/>
            <person name="Driscoll E."/>
            <person name="Cumbie R."/>
            <person name="Clancy C.J."/>
            <person name="Dupont C.L."/>
        </authorList>
    </citation>
    <scope>NUCLEOTIDE SEQUENCE [LARGE SCALE GENOMIC DNA]</scope>
    <source>
        <strain evidence="2 3">GL24</strain>
    </source>
</reference>
<evidence type="ECO:0000313" key="2">
    <source>
        <dbReference type="EMBL" id="KAG1569950.1"/>
    </source>
</evidence>
<evidence type="ECO:0000256" key="1">
    <source>
        <dbReference type="SAM" id="MobiDB-lite"/>
    </source>
</evidence>
<feature type="region of interest" description="Disordered" evidence="1">
    <location>
        <begin position="261"/>
        <end position="287"/>
    </location>
</feature>
<accession>A0A9P6Z4M3</accession>
<evidence type="ECO:0000313" key="3">
    <source>
        <dbReference type="Proteomes" id="UP000740926"/>
    </source>
</evidence>
<comment type="caution">
    <text evidence="2">The sequence shown here is derived from an EMBL/GenBank/DDBJ whole genome shotgun (WGS) entry which is preliminary data.</text>
</comment>
<dbReference type="Proteomes" id="UP000740926">
    <property type="component" value="Unassembled WGS sequence"/>
</dbReference>
<protein>
    <recommendedName>
        <fullName evidence="4">Retrotransposon gag domain-containing protein</fullName>
    </recommendedName>
</protein>
<evidence type="ECO:0008006" key="4">
    <source>
        <dbReference type="Google" id="ProtNLM"/>
    </source>
</evidence>
<gene>
    <name evidence="2" type="ORF">G6F50_005921</name>
</gene>